<accession>A7RVV8</accession>
<organism evidence="2 3">
    <name type="scientific">Nematostella vectensis</name>
    <name type="common">Starlet sea anemone</name>
    <dbReference type="NCBI Taxonomy" id="45351"/>
    <lineage>
        <taxon>Eukaryota</taxon>
        <taxon>Metazoa</taxon>
        <taxon>Cnidaria</taxon>
        <taxon>Anthozoa</taxon>
        <taxon>Hexacorallia</taxon>
        <taxon>Actiniaria</taxon>
        <taxon>Edwardsiidae</taxon>
        <taxon>Nematostella</taxon>
    </lineage>
</organism>
<dbReference type="AlphaFoldDB" id="A7RVV8"/>
<keyword evidence="3" id="KW-1185">Reference proteome</keyword>
<name>A7RVV8_NEMVE</name>
<dbReference type="Proteomes" id="UP000001593">
    <property type="component" value="Unassembled WGS sequence"/>
</dbReference>
<dbReference type="PANTHER" id="PTHR33769:SF2">
    <property type="entry name" value="TESTIS-EXPRESSED PROTEIN 26"/>
    <property type="match status" value="1"/>
</dbReference>
<dbReference type="GO" id="GO:0005737">
    <property type="term" value="C:cytoplasm"/>
    <property type="evidence" value="ECO:0000318"/>
    <property type="project" value="GO_Central"/>
</dbReference>
<dbReference type="STRING" id="45351.A7RVV8"/>
<gene>
    <name evidence="2" type="ORF">NEMVEDRAFT_v1g241053</name>
</gene>
<dbReference type="PANTHER" id="PTHR33769">
    <property type="entry name" value="TESTIS-EXPRESSED PROTEIN 26 ISOFORM X3"/>
    <property type="match status" value="1"/>
</dbReference>
<evidence type="ECO:0000256" key="1">
    <source>
        <dbReference type="SAM" id="MobiDB-lite"/>
    </source>
</evidence>
<dbReference type="EMBL" id="DS469544">
    <property type="protein sequence ID" value="EDO44456.1"/>
    <property type="molecule type" value="Genomic_DNA"/>
</dbReference>
<dbReference type="HOGENOM" id="CLU_960766_0_0_1"/>
<feature type="region of interest" description="Disordered" evidence="1">
    <location>
        <begin position="260"/>
        <end position="290"/>
    </location>
</feature>
<protein>
    <submittedName>
        <fullName evidence="2">Uncharacterized protein</fullName>
    </submittedName>
</protein>
<dbReference type="OMA" id="NPHPHNM"/>
<sequence length="290" mass="33378">MNIAGYPNNDTRTSSSRLGPNAALLSTYAKEYTGAMGPPAENARVRTSRVYGSDRPDITSTYQAEYVQFPVTRKSTVAYGTSSGYRKNNPHPHNMVAAFQHPNRDYFVWSHYQRLPPVSARGLTEDLWSKDLLRKVCHETTRSIYQQDYHEPPYATAPINYSQCRRKVGDSLYSETYKGTFGPSASTAKPAPYVFPSKGRFETSEYRANYMRRSTLQLPLLPRSATRRNNPHPTTMRNAFTFPQRGYWIWPHLLNPMFVNENDPNSDGQPARPELERRRGPYDIWENEYD</sequence>
<evidence type="ECO:0000313" key="2">
    <source>
        <dbReference type="EMBL" id="EDO44456.1"/>
    </source>
</evidence>
<dbReference type="InParanoid" id="A7RVV8"/>
<proteinExistence type="predicted"/>
<dbReference type="InterPro" id="IPR043460">
    <property type="entry name" value="MEDAG/TEX26"/>
</dbReference>
<reference evidence="2 3" key="1">
    <citation type="journal article" date="2007" name="Science">
        <title>Sea anemone genome reveals ancestral eumetazoan gene repertoire and genomic organization.</title>
        <authorList>
            <person name="Putnam N.H."/>
            <person name="Srivastava M."/>
            <person name="Hellsten U."/>
            <person name="Dirks B."/>
            <person name="Chapman J."/>
            <person name="Salamov A."/>
            <person name="Terry A."/>
            <person name="Shapiro H."/>
            <person name="Lindquist E."/>
            <person name="Kapitonov V.V."/>
            <person name="Jurka J."/>
            <person name="Genikhovich G."/>
            <person name="Grigoriev I.V."/>
            <person name="Lucas S.M."/>
            <person name="Steele R.E."/>
            <person name="Finnerty J.R."/>
            <person name="Technau U."/>
            <person name="Martindale M.Q."/>
            <person name="Rokhsar D.S."/>
        </authorList>
    </citation>
    <scope>NUCLEOTIDE SEQUENCE [LARGE SCALE GENOMIC DNA]</scope>
    <source>
        <strain evidence="3">CH2 X CH6</strain>
    </source>
</reference>
<evidence type="ECO:0000313" key="3">
    <source>
        <dbReference type="Proteomes" id="UP000001593"/>
    </source>
</evidence>